<dbReference type="GO" id="GO:0090313">
    <property type="term" value="P:regulation of protein targeting to membrane"/>
    <property type="evidence" value="ECO:0007669"/>
    <property type="project" value="TreeGrafter"/>
</dbReference>
<reference evidence="2 3" key="1">
    <citation type="submission" date="2018-06" db="EMBL/GenBank/DDBJ databases">
        <title>Three novel Pseudomonas species isolated from symptomatic oak.</title>
        <authorList>
            <person name="Bueno-Gonzalez V."/>
            <person name="Brady C."/>
        </authorList>
    </citation>
    <scope>NUCLEOTIDE SEQUENCE [LARGE SCALE GENOMIC DNA]</scope>
    <source>
        <strain evidence="2 3">P6B</strain>
    </source>
</reference>
<dbReference type="Proteomes" id="UP000293172">
    <property type="component" value="Unassembled WGS sequence"/>
</dbReference>
<dbReference type="Pfam" id="PF05170">
    <property type="entry name" value="AsmA"/>
    <property type="match status" value="1"/>
</dbReference>
<evidence type="ECO:0000313" key="3">
    <source>
        <dbReference type="Proteomes" id="UP000293172"/>
    </source>
</evidence>
<dbReference type="OrthoDB" id="5749006at2"/>
<accession>A0A4V2KBS9</accession>
<dbReference type="PANTHER" id="PTHR30441">
    <property type="entry name" value="DUF748 DOMAIN-CONTAINING PROTEIN"/>
    <property type="match status" value="1"/>
</dbReference>
<dbReference type="PANTHER" id="PTHR30441:SF9">
    <property type="entry name" value="ASMA FAMILY PROTEIN YHJG"/>
    <property type="match status" value="1"/>
</dbReference>
<feature type="domain" description="AsmA" evidence="1">
    <location>
        <begin position="1"/>
        <end position="580"/>
    </location>
</feature>
<evidence type="ECO:0000313" key="2">
    <source>
        <dbReference type="EMBL" id="TBU88631.1"/>
    </source>
</evidence>
<name>A0A4V2KBS9_9GAMM</name>
<proteinExistence type="predicted"/>
<dbReference type="EMBL" id="QJUL01000029">
    <property type="protein sequence ID" value="TBU88631.1"/>
    <property type="molecule type" value="Genomic_DNA"/>
</dbReference>
<dbReference type="RefSeq" id="WP_131198654.1">
    <property type="nucleotide sequence ID" value="NZ_QJUL01000029.1"/>
</dbReference>
<organism evidence="2 3">
    <name type="scientific">Phytopseudomonas dryadis</name>
    <dbReference type="NCBI Taxonomy" id="2487520"/>
    <lineage>
        <taxon>Bacteria</taxon>
        <taxon>Pseudomonadati</taxon>
        <taxon>Pseudomonadota</taxon>
        <taxon>Gammaproteobacteria</taxon>
        <taxon>Pseudomonadales</taxon>
        <taxon>Pseudomonadaceae</taxon>
        <taxon>Phytopseudomonas</taxon>
    </lineage>
</organism>
<dbReference type="InterPro" id="IPR007844">
    <property type="entry name" value="AsmA"/>
</dbReference>
<dbReference type="GO" id="GO:0005886">
    <property type="term" value="C:plasma membrane"/>
    <property type="evidence" value="ECO:0007669"/>
    <property type="project" value="TreeGrafter"/>
</dbReference>
<gene>
    <name evidence="2" type="ORF">DNK44_18025</name>
</gene>
<comment type="caution">
    <text evidence="2">The sequence shown here is derived from an EMBL/GenBank/DDBJ whole genome shotgun (WGS) entry which is preliminary data.</text>
</comment>
<protein>
    <submittedName>
        <fullName evidence="2">AsmA family protein</fullName>
    </submittedName>
</protein>
<sequence>MMRLRKVVGWCVASLLLLVAALMLFLVLFDWNLVKPTLNAKVSEALDRPFAIEGNLAVVWQREPEEGGLRAWLPWPHVSAEQLQLGNPEWAKGEHFVSLERVELRLSPLPLLWKTVHIPRIQLTGADAALERLADGRDNWTFDLGDSEQNQDDGEAPASPWTLDIGTIGFDRARVRFDDQTLQASVEVLVDPLGEPIPFDEIVGKATAAESAEEDVTPQDYAFAWQAKGRYKGQALSGNGKIGGLLALQDARRPFPLQADVRAGSTRMQVAGTLTDPQNLGALDLRLRLSGSSLGNLYPLTGVTLPDTPAYSTDGRLSAQLNDPDGALFRYQGFNGRIGDSDIHGDLTFVAREPRPKLSGSLVSNQLRFADLAPLIGADSNAEKKERGAASVQPADKVLPVEAFQTERWRDMDADVSFTGKRIVHSEDLPFTDLFTHVVLNEGQLSLEPLRFGVAGGRLDSTLRLDGRGTPLKAQAQLSARNFKLRQLFPSVEVMQSSLGALNGDASISGTGNSVATLLGSANGEVKLLINDGRVSRNLMEIAGLNVGNYLVGRLFGDEEVEINCAAANLDIKQGLLTPHLLVVDTENALIGVDGTVNFGNERLDLTITPQSKGLRIFSLRSPLYVQGTFKNPDAGVKAVPLALRGAGMLALGAFVAPAAGLLALVAPSGEQPNECAVLLQQMRQGNAR</sequence>
<evidence type="ECO:0000259" key="1">
    <source>
        <dbReference type="Pfam" id="PF05170"/>
    </source>
</evidence>
<dbReference type="InterPro" id="IPR052894">
    <property type="entry name" value="AsmA-related"/>
</dbReference>
<dbReference type="AlphaFoldDB" id="A0A4V2KBS9"/>